<feature type="region of interest" description="Disordered" evidence="1">
    <location>
        <begin position="214"/>
        <end position="246"/>
    </location>
</feature>
<dbReference type="EMBL" id="JACYCD010000009">
    <property type="protein sequence ID" value="KAF8714624.1"/>
    <property type="molecule type" value="Genomic_DNA"/>
</dbReference>
<dbReference type="AlphaFoldDB" id="A0A8H7LZD6"/>
<dbReference type="OrthoDB" id="3254696at2759"/>
<comment type="caution">
    <text evidence="2">The sequence shown here is derived from an EMBL/GenBank/DDBJ whole genome shotgun (WGS) entry which is preliminary data.</text>
</comment>
<evidence type="ECO:0000313" key="2">
    <source>
        <dbReference type="EMBL" id="KAF8714624.1"/>
    </source>
</evidence>
<feature type="region of interest" description="Disordered" evidence="1">
    <location>
        <begin position="67"/>
        <end position="95"/>
    </location>
</feature>
<proteinExistence type="predicted"/>
<organism evidence="2 3">
    <name type="scientific">Rhizoctonia solani</name>
    <dbReference type="NCBI Taxonomy" id="456999"/>
    <lineage>
        <taxon>Eukaryota</taxon>
        <taxon>Fungi</taxon>
        <taxon>Dikarya</taxon>
        <taxon>Basidiomycota</taxon>
        <taxon>Agaricomycotina</taxon>
        <taxon>Agaricomycetes</taxon>
        <taxon>Cantharellales</taxon>
        <taxon>Ceratobasidiaceae</taxon>
        <taxon>Rhizoctonia</taxon>
    </lineage>
</organism>
<feature type="non-terminal residue" evidence="2">
    <location>
        <position position="1"/>
    </location>
</feature>
<dbReference type="Proteomes" id="UP000602905">
    <property type="component" value="Unassembled WGS sequence"/>
</dbReference>
<evidence type="ECO:0000256" key="1">
    <source>
        <dbReference type="SAM" id="MobiDB-lite"/>
    </source>
</evidence>
<evidence type="ECO:0000313" key="3">
    <source>
        <dbReference type="Proteomes" id="UP000602905"/>
    </source>
</evidence>
<gene>
    <name evidence="2" type="ORF">RHS03_00097</name>
</gene>
<name>A0A8H7LZD6_9AGAM</name>
<sequence>MEAPILKGGFNPTPSSAIRNPREPISMALLLDLRRGLDLSNPGDIAALAVALTAFWSQCHLSESLGINKRSHDPRRTPPRSSVHFANSSTKSHALRLPQIKRNQAQGETVFLPRQSDPPDAAPAIRTLLELSPNLTASPFLFSFVDEQSSRDTNTLLPHRRYLSPIKVGSSPRSRKISDIASKHADLLHPAPPHPAQLPLLDRPSRLSLRRVPHDPAQSYVSCERSDAKGEPIPNDKAPFGTRSTLPSSTRFLPSFLHATATHSDSFL</sequence>
<protein>
    <submittedName>
        <fullName evidence="2">DNA breaking-rejoining enzyme</fullName>
    </submittedName>
</protein>
<reference evidence="2" key="1">
    <citation type="submission" date="2020-09" db="EMBL/GenBank/DDBJ databases">
        <title>Comparative genome analyses of four rice-infecting Rhizoctonia solani isolates reveal extensive enrichment of homogalacturonan modification genes.</title>
        <authorList>
            <person name="Lee D.-Y."/>
            <person name="Jeon J."/>
            <person name="Kim K.-T."/>
            <person name="Cheong K."/>
            <person name="Song H."/>
            <person name="Choi G."/>
            <person name="Ko J."/>
            <person name="Opiyo S.O."/>
            <person name="Zuo S."/>
            <person name="Madhav S."/>
            <person name="Lee Y.-H."/>
            <person name="Wang G.-L."/>
        </authorList>
    </citation>
    <scope>NUCLEOTIDE SEQUENCE</scope>
    <source>
        <strain evidence="2">AG1-IA WGL</strain>
    </source>
</reference>
<accession>A0A8H7LZD6</accession>